<evidence type="ECO:0000313" key="2">
    <source>
        <dbReference type="EMBL" id="GIJ08895.1"/>
    </source>
</evidence>
<evidence type="ECO:0008006" key="4">
    <source>
        <dbReference type="Google" id="ProtNLM"/>
    </source>
</evidence>
<organism evidence="2 3">
    <name type="scientific">Micromonospora andamanensis</name>
    <dbReference type="NCBI Taxonomy" id="1287068"/>
    <lineage>
        <taxon>Bacteria</taxon>
        <taxon>Bacillati</taxon>
        <taxon>Actinomycetota</taxon>
        <taxon>Actinomycetes</taxon>
        <taxon>Micromonosporales</taxon>
        <taxon>Micromonosporaceae</taxon>
        <taxon>Micromonospora</taxon>
    </lineage>
</organism>
<name>A0ABQ4HTD0_9ACTN</name>
<dbReference type="Proteomes" id="UP000647017">
    <property type="component" value="Unassembled WGS sequence"/>
</dbReference>
<dbReference type="RefSeq" id="WP_239098983.1">
    <property type="nucleotide sequence ID" value="NZ_BOOZ01000009.1"/>
</dbReference>
<evidence type="ECO:0000256" key="1">
    <source>
        <dbReference type="SAM" id="MobiDB-lite"/>
    </source>
</evidence>
<evidence type="ECO:0000313" key="3">
    <source>
        <dbReference type="Proteomes" id="UP000647017"/>
    </source>
</evidence>
<feature type="region of interest" description="Disordered" evidence="1">
    <location>
        <begin position="1"/>
        <end position="31"/>
    </location>
</feature>
<protein>
    <recommendedName>
        <fullName evidence="4">Flavin reductase</fullName>
    </recommendedName>
</protein>
<sequence>MTGVTDRSGVTVAEAGGITPPRRAGEHAPVTPEWTCGTCGGEWPCEPKRKRLLTEYGVDRAMLSVYLGACLAAAAEDLHAAGSTSLQDRFFGWLPPRPKTAVSPRPDDVQSGGRFDAR</sequence>
<comment type="caution">
    <text evidence="2">The sequence shown here is derived from an EMBL/GenBank/DDBJ whole genome shotgun (WGS) entry which is preliminary data.</text>
</comment>
<reference evidence="2 3" key="1">
    <citation type="submission" date="2021-01" db="EMBL/GenBank/DDBJ databases">
        <title>Whole genome shotgun sequence of Verrucosispora andamanensis NBRC 109075.</title>
        <authorList>
            <person name="Komaki H."/>
            <person name="Tamura T."/>
        </authorList>
    </citation>
    <scope>NUCLEOTIDE SEQUENCE [LARGE SCALE GENOMIC DNA]</scope>
    <source>
        <strain evidence="2 3">NBRC 109075</strain>
    </source>
</reference>
<feature type="region of interest" description="Disordered" evidence="1">
    <location>
        <begin position="95"/>
        <end position="118"/>
    </location>
</feature>
<gene>
    <name evidence="2" type="ORF">Van01_21090</name>
</gene>
<keyword evidence="3" id="KW-1185">Reference proteome</keyword>
<dbReference type="EMBL" id="BOOZ01000009">
    <property type="protein sequence ID" value="GIJ08895.1"/>
    <property type="molecule type" value="Genomic_DNA"/>
</dbReference>
<proteinExistence type="predicted"/>
<accession>A0ABQ4HTD0</accession>